<name>A0A382XI76_9ZZZZ</name>
<dbReference type="InterPro" id="IPR037165">
    <property type="entry name" value="AldOxase/xan_DH_Mopterin-bd_sf"/>
</dbReference>
<dbReference type="SUPFAM" id="SSF56003">
    <property type="entry name" value="Molybdenum cofactor-binding domain"/>
    <property type="match status" value="1"/>
</dbReference>
<dbReference type="Gene3D" id="3.30.365.10">
    <property type="entry name" value="Aldehyde oxidase/xanthine dehydrogenase, molybdopterin binding domain"/>
    <property type="match status" value="1"/>
</dbReference>
<dbReference type="PANTHER" id="PTHR47495">
    <property type="entry name" value="ALDEHYDE DEHYDROGENASE"/>
    <property type="match status" value="1"/>
</dbReference>
<dbReference type="PANTHER" id="PTHR47495:SF2">
    <property type="entry name" value="ALDEHYDE DEHYDROGENASE"/>
    <property type="match status" value="1"/>
</dbReference>
<dbReference type="EMBL" id="UINC01168048">
    <property type="protein sequence ID" value="SVD70876.1"/>
    <property type="molecule type" value="Genomic_DNA"/>
</dbReference>
<dbReference type="InterPro" id="IPR046867">
    <property type="entry name" value="AldOxase/xan_DH_MoCoBD2"/>
</dbReference>
<dbReference type="AlphaFoldDB" id="A0A382XI76"/>
<gene>
    <name evidence="2" type="ORF">METZ01_LOCUS423730</name>
</gene>
<reference evidence="2" key="1">
    <citation type="submission" date="2018-05" db="EMBL/GenBank/DDBJ databases">
        <authorList>
            <person name="Lanie J.A."/>
            <person name="Ng W.-L."/>
            <person name="Kazmierczak K.M."/>
            <person name="Andrzejewski T.M."/>
            <person name="Davidsen T.M."/>
            <person name="Wayne K.J."/>
            <person name="Tettelin H."/>
            <person name="Glass J.I."/>
            <person name="Rusch D."/>
            <person name="Podicherti R."/>
            <person name="Tsui H.-C.T."/>
            <person name="Winkler M.E."/>
        </authorList>
    </citation>
    <scope>NUCLEOTIDE SEQUENCE</scope>
</reference>
<proteinExistence type="predicted"/>
<evidence type="ECO:0000313" key="2">
    <source>
        <dbReference type="EMBL" id="SVD70876.1"/>
    </source>
</evidence>
<organism evidence="2">
    <name type="scientific">marine metagenome</name>
    <dbReference type="NCBI Taxonomy" id="408172"/>
    <lineage>
        <taxon>unclassified sequences</taxon>
        <taxon>metagenomes</taxon>
        <taxon>ecological metagenomes</taxon>
    </lineage>
</organism>
<feature type="domain" description="Aldehyde oxidase/xanthine dehydrogenase second molybdopterin binding" evidence="1">
    <location>
        <begin position="1"/>
        <end position="36"/>
    </location>
</feature>
<sequence length="103" mass="10782">QGVAQALTEEVVYDSDGNPQSANFADYGIISMAELPSFELVPMETPTPNNPLGCKGIGESGAIGSTPAVANAVVDGLSHLGIRNIDLPLSSRRVWESIQGQKD</sequence>
<feature type="non-terminal residue" evidence="2">
    <location>
        <position position="1"/>
    </location>
</feature>
<protein>
    <recommendedName>
        <fullName evidence="1">Aldehyde oxidase/xanthine dehydrogenase second molybdopterin binding domain-containing protein</fullName>
    </recommendedName>
</protein>
<dbReference type="Pfam" id="PF20256">
    <property type="entry name" value="MoCoBD_2"/>
    <property type="match status" value="1"/>
</dbReference>
<evidence type="ECO:0000259" key="1">
    <source>
        <dbReference type="Pfam" id="PF20256"/>
    </source>
</evidence>
<dbReference type="GO" id="GO:0016491">
    <property type="term" value="F:oxidoreductase activity"/>
    <property type="evidence" value="ECO:0007669"/>
    <property type="project" value="InterPro"/>
</dbReference>
<dbReference type="InterPro" id="IPR052516">
    <property type="entry name" value="N-heterocyclic_Hydroxylase"/>
</dbReference>
<accession>A0A382XI76</accession>